<keyword evidence="7" id="KW-1185">Reference proteome</keyword>
<dbReference type="RefSeq" id="WP_379568054.1">
    <property type="nucleotide sequence ID" value="NZ_JBHUFV010000003.1"/>
</dbReference>
<evidence type="ECO:0000256" key="2">
    <source>
        <dbReference type="ARBA" id="ARBA00023125"/>
    </source>
</evidence>
<evidence type="ECO:0000256" key="4">
    <source>
        <dbReference type="PROSITE-ProRule" id="PRU00335"/>
    </source>
</evidence>
<dbReference type="Gene3D" id="1.10.357.10">
    <property type="entry name" value="Tetracycline Repressor, domain 2"/>
    <property type="match status" value="1"/>
</dbReference>
<dbReference type="Gene3D" id="1.10.10.60">
    <property type="entry name" value="Homeodomain-like"/>
    <property type="match status" value="1"/>
</dbReference>
<sequence length="212" mass="23539">MARTTPGVTRERILEEAVRLFATSGYDATSVADIQVACGLTAGSGALYKHFPSKRALLETAVRRNLETMAQKNRETVAQAPSDPREALRLMASTVWSVIDGDRDLIRIMLREFTGFPELFEQMWQGVIASLYRECAQWISVQRELGTVEVADPEATATVLISSLTYYPLLRILIGHAPGDLDPDLFLSTWVDQATRALNVRDADDLGSRVRP</sequence>
<organism evidence="6 7">
    <name type="scientific">Nonomuraea mangrovi</name>
    <dbReference type="NCBI Taxonomy" id="2316207"/>
    <lineage>
        <taxon>Bacteria</taxon>
        <taxon>Bacillati</taxon>
        <taxon>Actinomycetota</taxon>
        <taxon>Actinomycetes</taxon>
        <taxon>Streptosporangiales</taxon>
        <taxon>Streptosporangiaceae</taxon>
        <taxon>Nonomuraea</taxon>
    </lineage>
</organism>
<proteinExistence type="predicted"/>
<dbReference type="Proteomes" id="UP001597368">
    <property type="component" value="Unassembled WGS sequence"/>
</dbReference>
<dbReference type="PROSITE" id="PS50977">
    <property type="entry name" value="HTH_TETR_2"/>
    <property type="match status" value="1"/>
</dbReference>
<evidence type="ECO:0000313" key="6">
    <source>
        <dbReference type="EMBL" id="MFD1930027.1"/>
    </source>
</evidence>
<name>A0ABW4SND2_9ACTN</name>
<feature type="DNA-binding region" description="H-T-H motif" evidence="4">
    <location>
        <begin position="32"/>
        <end position="51"/>
    </location>
</feature>
<dbReference type="InterPro" id="IPR036271">
    <property type="entry name" value="Tet_transcr_reg_TetR-rel_C_sf"/>
</dbReference>
<accession>A0ABW4SND2</accession>
<comment type="caution">
    <text evidence="6">The sequence shown here is derived from an EMBL/GenBank/DDBJ whole genome shotgun (WGS) entry which is preliminary data.</text>
</comment>
<evidence type="ECO:0000256" key="3">
    <source>
        <dbReference type="ARBA" id="ARBA00023163"/>
    </source>
</evidence>
<dbReference type="SUPFAM" id="SSF46689">
    <property type="entry name" value="Homeodomain-like"/>
    <property type="match status" value="1"/>
</dbReference>
<keyword evidence="2 4" id="KW-0238">DNA-binding</keyword>
<reference evidence="7" key="1">
    <citation type="journal article" date="2019" name="Int. J. Syst. Evol. Microbiol.">
        <title>The Global Catalogue of Microorganisms (GCM) 10K type strain sequencing project: providing services to taxonomists for standard genome sequencing and annotation.</title>
        <authorList>
            <consortium name="The Broad Institute Genomics Platform"/>
            <consortium name="The Broad Institute Genome Sequencing Center for Infectious Disease"/>
            <person name="Wu L."/>
            <person name="Ma J."/>
        </authorList>
    </citation>
    <scope>NUCLEOTIDE SEQUENCE [LARGE SCALE GENOMIC DNA]</scope>
    <source>
        <strain evidence="7">ICMP 6774ER</strain>
    </source>
</reference>
<evidence type="ECO:0000313" key="7">
    <source>
        <dbReference type="Proteomes" id="UP001597368"/>
    </source>
</evidence>
<dbReference type="InterPro" id="IPR001647">
    <property type="entry name" value="HTH_TetR"/>
</dbReference>
<evidence type="ECO:0000256" key="1">
    <source>
        <dbReference type="ARBA" id="ARBA00023015"/>
    </source>
</evidence>
<dbReference type="InterPro" id="IPR009057">
    <property type="entry name" value="Homeodomain-like_sf"/>
</dbReference>
<gene>
    <name evidence="6" type="ORF">ACFSKW_00910</name>
</gene>
<dbReference type="InterPro" id="IPR050109">
    <property type="entry name" value="HTH-type_TetR-like_transc_reg"/>
</dbReference>
<keyword evidence="3" id="KW-0804">Transcription</keyword>
<dbReference type="Pfam" id="PF14246">
    <property type="entry name" value="TetR_C_7"/>
    <property type="match status" value="1"/>
</dbReference>
<dbReference type="InterPro" id="IPR039536">
    <property type="entry name" value="TetR_C_Proteobacteria"/>
</dbReference>
<dbReference type="Pfam" id="PF00440">
    <property type="entry name" value="TetR_N"/>
    <property type="match status" value="1"/>
</dbReference>
<evidence type="ECO:0000259" key="5">
    <source>
        <dbReference type="PROSITE" id="PS50977"/>
    </source>
</evidence>
<protein>
    <submittedName>
        <fullName evidence="6">TetR/AcrR family transcriptional regulator</fullName>
    </submittedName>
</protein>
<dbReference type="SUPFAM" id="SSF48498">
    <property type="entry name" value="Tetracyclin repressor-like, C-terminal domain"/>
    <property type="match status" value="1"/>
</dbReference>
<dbReference type="PANTHER" id="PTHR30055">
    <property type="entry name" value="HTH-TYPE TRANSCRIPTIONAL REGULATOR RUTR"/>
    <property type="match status" value="1"/>
</dbReference>
<feature type="domain" description="HTH tetR-type" evidence="5">
    <location>
        <begin position="7"/>
        <end position="69"/>
    </location>
</feature>
<keyword evidence="1" id="KW-0805">Transcription regulation</keyword>
<dbReference type="EMBL" id="JBHUFV010000003">
    <property type="protein sequence ID" value="MFD1930027.1"/>
    <property type="molecule type" value="Genomic_DNA"/>
</dbReference>
<dbReference type="PANTHER" id="PTHR30055:SF234">
    <property type="entry name" value="HTH-TYPE TRANSCRIPTIONAL REGULATOR BETI"/>
    <property type="match status" value="1"/>
</dbReference>